<dbReference type="InterPro" id="IPR036116">
    <property type="entry name" value="FN3_sf"/>
</dbReference>
<feature type="domain" description="Fibronectin type-III" evidence="1">
    <location>
        <begin position="506"/>
        <end position="604"/>
    </location>
</feature>
<dbReference type="RefSeq" id="WP_127123839.1">
    <property type="nucleotide sequence ID" value="NZ_BHXQ01000007.1"/>
</dbReference>
<proteinExistence type="predicted"/>
<reference evidence="2 3" key="1">
    <citation type="submission" date="2018-11" db="EMBL/GenBank/DDBJ databases">
        <title>Chryseotalea sanarue gen. nov., sp., nov., a member of the family Cytophagaceae, isolated from a brackish lake in Hamamatsu Japan.</title>
        <authorList>
            <person name="Maejima Y."/>
            <person name="Iino T."/>
            <person name="Muraguchi Y."/>
            <person name="Fukuda K."/>
            <person name="Ohkuma M."/>
            <person name="Moriuchi R."/>
            <person name="Dohra H."/>
            <person name="Kimbara K."/>
            <person name="Shintani M."/>
        </authorList>
    </citation>
    <scope>NUCLEOTIDE SEQUENCE [LARGE SCALE GENOMIC DNA]</scope>
    <source>
        <strain evidence="2 3">Ys</strain>
    </source>
</reference>
<organism evidence="2 3">
    <name type="scientific">Chryseotalea sanaruensis</name>
    <dbReference type="NCBI Taxonomy" id="2482724"/>
    <lineage>
        <taxon>Bacteria</taxon>
        <taxon>Pseudomonadati</taxon>
        <taxon>Bacteroidota</taxon>
        <taxon>Cytophagia</taxon>
        <taxon>Cytophagales</taxon>
        <taxon>Chryseotaleaceae</taxon>
        <taxon>Chryseotalea</taxon>
    </lineage>
</organism>
<dbReference type="Gene3D" id="2.60.40.10">
    <property type="entry name" value="Immunoglobulins"/>
    <property type="match status" value="4"/>
</dbReference>
<sequence length="695" mass="78683">MDKRIIRILYVTTFLVQIASVFSVAQDSLHVEDQIAVLGNPSSDSITLRWAPLNFETWQKGNNLGYIIKRYTIIRDSSVILPAELQILNRVPIQPKALDDWESLVKKDKYAAIAAQAIYGDRFDVNLSESDIMTIVNKSKEQEQRYSFALFCADMSATTAIASGLWYTDRSIKKNEKYLYRVELFNESDSIRGSVFIGSNDSYQLPKPKELKADFKFPLVSIQWEKDVFGYYTAYRIERSTDGSSFETVSDNPLVTLSPGKTDQGRYEYASDSISIIGAEYHYRVRGISPFGELGPPSEVVKGKSTKSLSAVPFITEGEVLNNGVVRLIWELSEEENSSIKGFALERADKAKDEYNVVSKELLPATNRTFEYVETNQINYYRIRTFVLNGDEHVSPPYLLQLIDSIAPLTPVDLQIKVDEFGNVQLNWKENSEPDIFGYRVYRSNFSDEELVMLTGSPISTTSFADKVNVNALQESVFYSIAAVDRNQNESIISSRVKLVLPDKIKPQPPVFLPVKGSESGVSLRWLPSGSADVVRYDVYRKTSRSDNWIRLKIVETTTDSVFQYMDSHSESGEANAYTVVAVDDAGLESEPAAPVRGIKIDNALRPAITWKDYTINKEEKTLTLHWVYQAEEVTEFRIYRSVDSGVLSLYRTIEATTNYFTDKIFSAKQYNYAVLPVFKNGAKAKMSELIKVNY</sequence>
<name>A0A401UE71_9BACT</name>
<evidence type="ECO:0000313" key="2">
    <source>
        <dbReference type="EMBL" id="GCC53183.1"/>
    </source>
</evidence>
<dbReference type="OrthoDB" id="923194at2"/>
<accession>A0A401UE71</accession>
<gene>
    <name evidence="2" type="ORF">SanaruYs_34260</name>
</gene>
<evidence type="ECO:0000259" key="1">
    <source>
        <dbReference type="PROSITE" id="PS50853"/>
    </source>
</evidence>
<keyword evidence="3" id="KW-1185">Reference proteome</keyword>
<dbReference type="EMBL" id="BHXQ01000007">
    <property type="protein sequence ID" value="GCC53183.1"/>
    <property type="molecule type" value="Genomic_DNA"/>
</dbReference>
<dbReference type="AlphaFoldDB" id="A0A401UE71"/>
<evidence type="ECO:0000313" key="3">
    <source>
        <dbReference type="Proteomes" id="UP000288227"/>
    </source>
</evidence>
<dbReference type="Proteomes" id="UP000288227">
    <property type="component" value="Unassembled WGS sequence"/>
</dbReference>
<dbReference type="CDD" id="cd00063">
    <property type="entry name" value="FN3"/>
    <property type="match status" value="1"/>
</dbReference>
<dbReference type="InterPro" id="IPR003961">
    <property type="entry name" value="FN3_dom"/>
</dbReference>
<dbReference type="SUPFAM" id="SSF49265">
    <property type="entry name" value="Fibronectin type III"/>
    <property type="match status" value="1"/>
</dbReference>
<dbReference type="InterPro" id="IPR013783">
    <property type="entry name" value="Ig-like_fold"/>
</dbReference>
<dbReference type="PROSITE" id="PS50853">
    <property type="entry name" value="FN3"/>
    <property type="match status" value="1"/>
</dbReference>
<comment type="caution">
    <text evidence="2">The sequence shown here is derived from an EMBL/GenBank/DDBJ whole genome shotgun (WGS) entry which is preliminary data.</text>
</comment>
<protein>
    <recommendedName>
        <fullName evidence="1">Fibronectin type-III domain-containing protein</fullName>
    </recommendedName>
</protein>